<dbReference type="SUPFAM" id="SSF56112">
    <property type="entry name" value="Protein kinase-like (PK-like)"/>
    <property type="match status" value="1"/>
</dbReference>
<organism evidence="4 5">
    <name type="scientific">Portunus trituberculatus</name>
    <name type="common">Swimming crab</name>
    <name type="synonym">Neptunus trituberculatus</name>
    <dbReference type="NCBI Taxonomy" id="210409"/>
    <lineage>
        <taxon>Eukaryota</taxon>
        <taxon>Metazoa</taxon>
        <taxon>Ecdysozoa</taxon>
        <taxon>Arthropoda</taxon>
        <taxon>Crustacea</taxon>
        <taxon>Multicrustacea</taxon>
        <taxon>Malacostraca</taxon>
        <taxon>Eumalacostraca</taxon>
        <taxon>Eucarida</taxon>
        <taxon>Decapoda</taxon>
        <taxon>Pleocyemata</taxon>
        <taxon>Brachyura</taxon>
        <taxon>Eubrachyura</taxon>
        <taxon>Portunoidea</taxon>
        <taxon>Portunidae</taxon>
        <taxon>Portuninae</taxon>
        <taxon>Portunus</taxon>
    </lineage>
</organism>
<evidence type="ECO:0000313" key="5">
    <source>
        <dbReference type="Proteomes" id="UP000324222"/>
    </source>
</evidence>
<accession>A0A5B7HVD5</accession>
<dbReference type="InterPro" id="IPR001245">
    <property type="entry name" value="Ser-Thr/Tyr_kinase_cat_dom"/>
</dbReference>
<evidence type="ECO:0000259" key="3">
    <source>
        <dbReference type="PROSITE" id="PS50011"/>
    </source>
</evidence>
<gene>
    <name evidence="4" type="primary">SRK1_2</name>
    <name evidence="4" type="ORF">E2C01_066699</name>
</gene>
<dbReference type="EMBL" id="VSRR010034679">
    <property type="protein sequence ID" value="MPC72394.1"/>
    <property type="molecule type" value="Genomic_DNA"/>
</dbReference>
<evidence type="ECO:0000256" key="1">
    <source>
        <dbReference type="ARBA" id="ARBA00022741"/>
    </source>
</evidence>
<dbReference type="InterPro" id="IPR000719">
    <property type="entry name" value="Prot_kinase_dom"/>
</dbReference>
<comment type="caution">
    <text evidence="4">The sequence shown here is derived from an EMBL/GenBank/DDBJ whole genome shotgun (WGS) entry which is preliminary data.</text>
</comment>
<keyword evidence="5" id="KW-1185">Reference proteome</keyword>
<protein>
    <submittedName>
        <fullName evidence="4">Tyrosine-protein kinase isoform SRK4</fullName>
    </submittedName>
</protein>
<keyword evidence="2" id="KW-0067">ATP-binding</keyword>
<evidence type="ECO:0000313" key="4">
    <source>
        <dbReference type="EMBL" id="MPC72394.1"/>
    </source>
</evidence>
<sequence length="145" mass="16343">MRDGRMKATDFPEKATVMKPLQHPNILALYAVCTKEEPMLIITEFMSHEALLDLLRKEDMSLQLQLYIATQTAAAMQYLENRKLVHRTLAARKILVGPCYMCKVADFGLSKLCEDGESMRVLHSLSDSVCVCVCARNGGLTIRQH</sequence>
<feature type="domain" description="Protein kinase" evidence="3">
    <location>
        <begin position="1"/>
        <end position="145"/>
    </location>
</feature>
<dbReference type="Gene3D" id="1.10.510.10">
    <property type="entry name" value="Transferase(Phosphotransferase) domain 1"/>
    <property type="match status" value="1"/>
</dbReference>
<keyword evidence="1" id="KW-0547">Nucleotide-binding</keyword>
<dbReference type="GO" id="GO:0004713">
    <property type="term" value="F:protein tyrosine kinase activity"/>
    <property type="evidence" value="ECO:0007669"/>
    <property type="project" value="InterPro"/>
</dbReference>
<keyword evidence="4" id="KW-0808">Transferase</keyword>
<dbReference type="GO" id="GO:0002009">
    <property type="term" value="P:morphogenesis of an epithelium"/>
    <property type="evidence" value="ECO:0007669"/>
    <property type="project" value="UniProtKB-ARBA"/>
</dbReference>
<dbReference type="SMART" id="SM00219">
    <property type="entry name" value="TyrKc"/>
    <property type="match status" value="1"/>
</dbReference>
<dbReference type="PANTHER" id="PTHR24418">
    <property type="entry name" value="TYROSINE-PROTEIN KINASE"/>
    <property type="match status" value="1"/>
</dbReference>
<dbReference type="PROSITE" id="PS50011">
    <property type="entry name" value="PROTEIN_KINASE_DOM"/>
    <property type="match status" value="1"/>
</dbReference>
<proteinExistence type="predicted"/>
<dbReference type="OrthoDB" id="28230at2759"/>
<dbReference type="InterPro" id="IPR011009">
    <property type="entry name" value="Kinase-like_dom_sf"/>
</dbReference>
<dbReference type="AlphaFoldDB" id="A0A5B7HVD5"/>
<keyword evidence="4" id="KW-0418">Kinase</keyword>
<dbReference type="GO" id="GO:0005524">
    <property type="term" value="F:ATP binding"/>
    <property type="evidence" value="ECO:0007669"/>
    <property type="project" value="UniProtKB-KW"/>
</dbReference>
<dbReference type="InterPro" id="IPR050198">
    <property type="entry name" value="Non-receptor_tyrosine_kinases"/>
</dbReference>
<dbReference type="InterPro" id="IPR020635">
    <property type="entry name" value="Tyr_kinase_cat_dom"/>
</dbReference>
<name>A0A5B7HVD5_PORTR</name>
<dbReference type="Pfam" id="PF07714">
    <property type="entry name" value="PK_Tyr_Ser-Thr"/>
    <property type="match status" value="1"/>
</dbReference>
<evidence type="ECO:0000256" key="2">
    <source>
        <dbReference type="ARBA" id="ARBA00022840"/>
    </source>
</evidence>
<dbReference type="Proteomes" id="UP000324222">
    <property type="component" value="Unassembled WGS sequence"/>
</dbReference>
<reference evidence="4 5" key="1">
    <citation type="submission" date="2019-05" db="EMBL/GenBank/DDBJ databases">
        <title>Another draft genome of Portunus trituberculatus and its Hox gene families provides insights of decapod evolution.</title>
        <authorList>
            <person name="Jeong J.-H."/>
            <person name="Song I."/>
            <person name="Kim S."/>
            <person name="Choi T."/>
            <person name="Kim D."/>
            <person name="Ryu S."/>
            <person name="Kim W."/>
        </authorList>
    </citation>
    <scope>NUCLEOTIDE SEQUENCE [LARGE SCALE GENOMIC DNA]</scope>
    <source>
        <tissue evidence="4">Muscle</tissue>
    </source>
</reference>